<sequence>MTGRRDRKKRRTRADLVRAAVSLVEERGFDRVTVEDISAAAGVSARTFFNYFTGKEEAVVGPDPEAGPRIRAHVLAQPDDVPTLQAVRSALLAEIADEGADERALLSVRMRIVQADPGLLARVFAGGRRTEEHLVTAIAERTGLAAGDAYPLLLAAAASAALRCAMTRWATTDRSLPDLLGEAVDLLAVGLTDPPGAHRRGTGGS</sequence>
<dbReference type="Pfam" id="PF17754">
    <property type="entry name" value="TetR_C_14"/>
    <property type="match status" value="1"/>
</dbReference>
<evidence type="ECO:0000256" key="2">
    <source>
        <dbReference type="ARBA" id="ARBA00023125"/>
    </source>
</evidence>
<dbReference type="InterPro" id="IPR041347">
    <property type="entry name" value="MftR_C"/>
</dbReference>
<accession>A0A7W7T3A9</accession>
<dbReference type="Pfam" id="PF00440">
    <property type="entry name" value="TetR_N"/>
    <property type="match status" value="1"/>
</dbReference>
<dbReference type="EMBL" id="JACHJS010000001">
    <property type="protein sequence ID" value="MBB4965803.1"/>
    <property type="molecule type" value="Genomic_DNA"/>
</dbReference>
<dbReference type="PROSITE" id="PS01081">
    <property type="entry name" value="HTH_TETR_1"/>
    <property type="match status" value="1"/>
</dbReference>
<name>A0A7W7T3A9_9PSEU</name>
<evidence type="ECO:0000313" key="6">
    <source>
        <dbReference type="EMBL" id="MBB4965803.1"/>
    </source>
</evidence>
<dbReference type="InterPro" id="IPR001647">
    <property type="entry name" value="HTH_TetR"/>
</dbReference>
<evidence type="ECO:0000256" key="1">
    <source>
        <dbReference type="ARBA" id="ARBA00023015"/>
    </source>
</evidence>
<dbReference type="Gene3D" id="1.10.10.60">
    <property type="entry name" value="Homeodomain-like"/>
    <property type="match status" value="1"/>
</dbReference>
<gene>
    <name evidence="6" type="ORF">F4559_003162</name>
</gene>
<dbReference type="Gene3D" id="1.10.357.10">
    <property type="entry name" value="Tetracycline Repressor, domain 2"/>
    <property type="match status" value="1"/>
</dbReference>
<dbReference type="PANTHER" id="PTHR30055">
    <property type="entry name" value="HTH-TYPE TRANSCRIPTIONAL REGULATOR RUTR"/>
    <property type="match status" value="1"/>
</dbReference>
<dbReference type="GO" id="GO:0000976">
    <property type="term" value="F:transcription cis-regulatory region binding"/>
    <property type="evidence" value="ECO:0007669"/>
    <property type="project" value="TreeGrafter"/>
</dbReference>
<keyword evidence="7" id="KW-1185">Reference proteome</keyword>
<feature type="DNA-binding region" description="H-T-H motif" evidence="4">
    <location>
        <begin position="33"/>
        <end position="52"/>
    </location>
</feature>
<dbReference type="AlphaFoldDB" id="A0A7W7T3A9"/>
<keyword evidence="2 4" id="KW-0238">DNA-binding</keyword>
<keyword evidence="1" id="KW-0805">Transcription regulation</keyword>
<dbReference type="Proteomes" id="UP000542674">
    <property type="component" value="Unassembled WGS sequence"/>
</dbReference>
<organism evidence="6 7">
    <name type="scientific">Saccharothrix violaceirubra</name>
    <dbReference type="NCBI Taxonomy" id="413306"/>
    <lineage>
        <taxon>Bacteria</taxon>
        <taxon>Bacillati</taxon>
        <taxon>Actinomycetota</taxon>
        <taxon>Actinomycetes</taxon>
        <taxon>Pseudonocardiales</taxon>
        <taxon>Pseudonocardiaceae</taxon>
        <taxon>Saccharothrix</taxon>
    </lineage>
</organism>
<dbReference type="PROSITE" id="PS50977">
    <property type="entry name" value="HTH_TETR_2"/>
    <property type="match status" value="1"/>
</dbReference>
<dbReference type="RefSeq" id="WP_312865670.1">
    <property type="nucleotide sequence ID" value="NZ_BAABAI010000038.1"/>
</dbReference>
<dbReference type="InterPro" id="IPR009057">
    <property type="entry name" value="Homeodomain-like_sf"/>
</dbReference>
<feature type="domain" description="HTH tetR-type" evidence="5">
    <location>
        <begin position="10"/>
        <end position="70"/>
    </location>
</feature>
<evidence type="ECO:0000259" key="5">
    <source>
        <dbReference type="PROSITE" id="PS50977"/>
    </source>
</evidence>
<dbReference type="InterPro" id="IPR050109">
    <property type="entry name" value="HTH-type_TetR-like_transc_reg"/>
</dbReference>
<dbReference type="SUPFAM" id="SSF46689">
    <property type="entry name" value="Homeodomain-like"/>
    <property type="match status" value="1"/>
</dbReference>
<evidence type="ECO:0000256" key="4">
    <source>
        <dbReference type="PROSITE-ProRule" id="PRU00335"/>
    </source>
</evidence>
<evidence type="ECO:0000313" key="7">
    <source>
        <dbReference type="Proteomes" id="UP000542674"/>
    </source>
</evidence>
<protein>
    <submittedName>
        <fullName evidence="6">AcrR family transcriptional regulator</fullName>
    </submittedName>
</protein>
<dbReference type="GO" id="GO:0003700">
    <property type="term" value="F:DNA-binding transcription factor activity"/>
    <property type="evidence" value="ECO:0007669"/>
    <property type="project" value="TreeGrafter"/>
</dbReference>
<comment type="caution">
    <text evidence="6">The sequence shown here is derived from an EMBL/GenBank/DDBJ whole genome shotgun (WGS) entry which is preliminary data.</text>
</comment>
<evidence type="ECO:0000256" key="3">
    <source>
        <dbReference type="ARBA" id="ARBA00023163"/>
    </source>
</evidence>
<dbReference type="PRINTS" id="PR00455">
    <property type="entry name" value="HTHTETR"/>
</dbReference>
<dbReference type="InterPro" id="IPR023772">
    <property type="entry name" value="DNA-bd_HTH_TetR-type_CS"/>
</dbReference>
<proteinExistence type="predicted"/>
<reference evidence="6 7" key="1">
    <citation type="submission" date="2020-08" db="EMBL/GenBank/DDBJ databases">
        <title>Sequencing the genomes of 1000 actinobacteria strains.</title>
        <authorList>
            <person name="Klenk H.-P."/>
        </authorList>
    </citation>
    <scope>NUCLEOTIDE SEQUENCE [LARGE SCALE GENOMIC DNA]</scope>
    <source>
        <strain evidence="6 7">DSM 45084</strain>
    </source>
</reference>
<dbReference type="PANTHER" id="PTHR30055:SF238">
    <property type="entry name" value="MYCOFACTOCIN BIOSYNTHESIS TRANSCRIPTIONAL REGULATOR MFTR-RELATED"/>
    <property type="match status" value="1"/>
</dbReference>
<keyword evidence="3" id="KW-0804">Transcription</keyword>